<feature type="region of interest" description="Disordered" evidence="4">
    <location>
        <begin position="162"/>
        <end position="241"/>
    </location>
</feature>
<evidence type="ECO:0000256" key="3">
    <source>
        <dbReference type="ARBA" id="ARBA00023180"/>
    </source>
</evidence>
<evidence type="ECO:0000256" key="4">
    <source>
        <dbReference type="SAM" id="MobiDB-lite"/>
    </source>
</evidence>
<keyword evidence="1 5" id="KW-0732">Signal</keyword>
<proteinExistence type="predicted"/>
<keyword evidence="8" id="KW-1185">Reference proteome</keyword>
<evidence type="ECO:0000259" key="6">
    <source>
        <dbReference type="PROSITE" id="PS51465"/>
    </source>
</evidence>
<feature type="signal peptide" evidence="5">
    <location>
        <begin position="1"/>
        <end position="21"/>
    </location>
</feature>
<evidence type="ECO:0000313" key="7">
    <source>
        <dbReference type="EnsemblMetazoa" id="G10853.4:cds"/>
    </source>
</evidence>
<sequence>MEYLIPVLLLWTSICVTLVHSIDFPVSEKYSTCPKKCDLSKCKKLSYCGGTIIKDECGCCQICSSDTWIHPKVSSVKQGGACEQVKCPKMKVCMENMQGLPLCTCPNLFICRRSNKQVCGSDDNTYQSRCHMRVASCTLGKRIRVKHKGACGMVATEHSGANKYPDGEFDIRSRRRKERKLEKKKRRLERQRRKRRNRKKARKNKDKKSKSKNKKRRKRRHNRHNKRGLSKRRTGKLKTRT</sequence>
<feature type="domain" description="Kazal-like" evidence="6">
    <location>
        <begin position="88"/>
        <end position="153"/>
    </location>
</feature>
<dbReference type="PROSITE" id="PS51465">
    <property type="entry name" value="KAZAL_2"/>
    <property type="match status" value="1"/>
</dbReference>
<dbReference type="SMART" id="SM00280">
    <property type="entry name" value="KAZAL"/>
    <property type="match status" value="1"/>
</dbReference>
<dbReference type="CDD" id="cd00104">
    <property type="entry name" value="KAZAL_FS"/>
    <property type="match status" value="1"/>
</dbReference>
<reference evidence="7" key="1">
    <citation type="submission" date="2022-08" db="UniProtKB">
        <authorList>
            <consortium name="EnsemblMetazoa"/>
        </authorList>
    </citation>
    <scope>IDENTIFICATION</scope>
    <source>
        <strain evidence="7">05x7-T-G4-1.051#20</strain>
    </source>
</reference>
<evidence type="ECO:0000256" key="1">
    <source>
        <dbReference type="ARBA" id="ARBA00022729"/>
    </source>
</evidence>
<dbReference type="OrthoDB" id="192611at2759"/>
<dbReference type="OMA" id="CMENMQG"/>
<dbReference type="Gene3D" id="3.30.60.30">
    <property type="match status" value="1"/>
</dbReference>
<dbReference type="EnsemblMetazoa" id="G10853.3">
    <property type="protein sequence ID" value="G10853.3:cds"/>
    <property type="gene ID" value="G10853"/>
</dbReference>
<organism evidence="7 8">
    <name type="scientific">Magallana gigas</name>
    <name type="common">Pacific oyster</name>
    <name type="synonym">Crassostrea gigas</name>
    <dbReference type="NCBI Taxonomy" id="29159"/>
    <lineage>
        <taxon>Eukaryota</taxon>
        <taxon>Metazoa</taxon>
        <taxon>Spiralia</taxon>
        <taxon>Lophotrochozoa</taxon>
        <taxon>Mollusca</taxon>
        <taxon>Bivalvia</taxon>
        <taxon>Autobranchia</taxon>
        <taxon>Pteriomorphia</taxon>
        <taxon>Ostreida</taxon>
        <taxon>Ostreoidea</taxon>
        <taxon>Ostreidae</taxon>
        <taxon>Magallana</taxon>
    </lineage>
</organism>
<dbReference type="GO" id="GO:0005615">
    <property type="term" value="C:extracellular space"/>
    <property type="evidence" value="ECO:0007669"/>
    <property type="project" value="TreeGrafter"/>
</dbReference>
<dbReference type="InterPro" id="IPR036058">
    <property type="entry name" value="Kazal_dom_sf"/>
</dbReference>
<evidence type="ECO:0000313" key="8">
    <source>
        <dbReference type="Proteomes" id="UP000005408"/>
    </source>
</evidence>
<dbReference type="Proteomes" id="UP000005408">
    <property type="component" value="Unassembled WGS sequence"/>
</dbReference>
<feature type="chain" id="PRO_5042430683" description="Kazal-like domain-containing protein" evidence="5">
    <location>
        <begin position="22"/>
        <end position="241"/>
    </location>
</feature>
<evidence type="ECO:0000256" key="5">
    <source>
        <dbReference type="SAM" id="SignalP"/>
    </source>
</evidence>
<evidence type="ECO:0000256" key="2">
    <source>
        <dbReference type="ARBA" id="ARBA00023157"/>
    </source>
</evidence>
<dbReference type="PANTHER" id="PTHR13866:SF14">
    <property type="entry name" value="BM-40"/>
    <property type="match status" value="1"/>
</dbReference>
<dbReference type="GO" id="GO:0050840">
    <property type="term" value="F:extracellular matrix binding"/>
    <property type="evidence" value="ECO:0007669"/>
    <property type="project" value="TreeGrafter"/>
</dbReference>
<dbReference type="SUPFAM" id="SSF100895">
    <property type="entry name" value="Kazal-type serine protease inhibitors"/>
    <property type="match status" value="1"/>
</dbReference>
<protein>
    <recommendedName>
        <fullName evidence="6">Kazal-like domain-containing protein</fullName>
    </recommendedName>
</protein>
<dbReference type="GO" id="GO:0005509">
    <property type="term" value="F:calcium ion binding"/>
    <property type="evidence" value="ECO:0007669"/>
    <property type="project" value="TreeGrafter"/>
</dbReference>
<dbReference type="InterPro" id="IPR002350">
    <property type="entry name" value="Kazal_dom"/>
</dbReference>
<name>A0A8W8HSG3_MAGGI</name>
<feature type="compositionally biased region" description="Basic residues" evidence="4">
    <location>
        <begin position="173"/>
        <end position="241"/>
    </location>
</feature>
<keyword evidence="3" id="KW-0325">Glycoprotein</keyword>
<accession>A0A8W8HSG3</accession>
<dbReference type="AlphaFoldDB" id="A0A8W8HSG3"/>
<dbReference type="Pfam" id="PF07648">
    <property type="entry name" value="Kazal_2"/>
    <property type="match status" value="1"/>
</dbReference>
<dbReference type="GO" id="GO:0005518">
    <property type="term" value="F:collagen binding"/>
    <property type="evidence" value="ECO:0007669"/>
    <property type="project" value="TreeGrafter"/>
</dbReference>
<dbReference type="EnsemblMetazoa" id="G10853.4">
    <property type="protein sequence ID" value="G10853.4:cds"/>
    <property type="gene ID" value="G10853"/>
</dbReference>
<dbReference type="PANTHER" id="PTHR13866">
    <property type="entry name" value="SPARC OSTEONECTIN"/>
    <property type="match status" value="1"/>
</dbReference>
<keyword evidence="2" id="KW-1015">Disulfide bond</keyword>